<feature type="compositionally biased region" description="Polar residues" evidence="1">
    <location>
        <begin position="342"/>
        <end position="355"/>
    </location>
</feature>
<name>A0A8H3IBS5_9LECA</name>
<keyword evidence="4" id="KW-1185">Reference proteome</keyword>
<feature type="compositionally biased region" description="Polar residues" evidence="1">
    <location>
        <begin position="462"/>
        <end position="479"/>
    </location>
</feature>
<gene>
    <name evidence="3" type="ORF">IMSHALPRED_000357</name>
</gene>
<proteinExistence type="predicted"/>
<dbReference type="InterPro" id="IPR011598">
    <property type="entry name" value="bHLH_dom"/>
</dbReference>
<feature type="region of interest" description="Disordered" evidence="1">
    <location>
        <begin position="200"/>
        <end position="286"/>
    </location>
</feature>
<feature type="region of interest" description="Disordered" evidence="1">
    <location>
        <begin position="422"/>
        <end position="512"/>
    </location>
</feature>
<feature type="domain" description="BHLH" evidence="2">
    <location>
        <begin position="568"/>
        <end position="643"/>
    </location>
</feature>
<dbReference type="OrthoDB" id="5344169at2759"/>
<dbReference type="SMART" id="SM00353">
    <property type="entry name" value="HLH"/>
    <property type="match status" value="1"/>
</dbReference>
<accession>A0A8H3IBS5</accession>
<dbReference type="Proteomes" id="UP000664534">
    <property type="component" value="Unassembled WGS sequence"/>
</dbReference>
<feature type="region of interest" description="Disordered" evidence="1">
    <location>
        <begin position="646"/>
        <end position="686"/>
    </location>
</feature>
<dbReference type="Gene3D" id="4.10.280.10">
    <property type="entry name" value="Helix-loop-helix DNA-binding domain"/>
    <property type="match status" value="1"/>
</dbReference>
<evidence type="ECO:0000259" key="2">
    <source>
        <dbReference type="PROSITE" id="PS50888"/>
    </source>
</evidence>
<dbReference type="AlphaFoldDB" id="A0A8H3IBS5"/>
<feature type="compositionally biased region" description="Low complexity" evidence="1">
    <location>
        <begin position="227"/>
        <end position="243"/>
    </location>
</feature>
<protein>
    <recommendedName>
        <fullName evidence="2">BHLH domain-containing protein</fullName>
    </recommendedName>
</protein>
<comment type="caution">
    <text evidence="3">The sequence shown here is derived from an EMBL/GenBank/DDBJ whole genome shotgun (WGS) entry which is preliminary data.</text>
</comment>
<sequence>MNQNPAPRWSPMVSAPAEDDFANFLDFTDLDFDGFDGVDLQQNGVGAMDTSMEGAAGTLGLEQGHMQQSLMEQRNHAPPMNGFHGSTESFPDLAMQQELFDQQQQQQIHMQNQQYHDRNAIPPTPNSLEIHGGHAQYYRTPADHQQLHMYDHYGRNQKDQMIFTPLVSPAVTPLDTQFQYPDYAAPVDAFSPLTSPALRAQNQAAQHSVHGAVRGSDTSDTTSPIDPSLDLSAPATSSTAASLRKSKRKTSSSSTKNPVRAVRQSPAMKPQNRKKQPSSTVIPPKEISGIIEEARRSKQTINAQQAADGKLHFPYSQDSSGPDSVSPEPFPEVLMPPPATPKSGSASRSPYLNAKQNGHPAALLQDTDDEPATPASLMKIRKQARKHVDGMNRPTSSLKEQTALAEADMEQIMEDIVLPEPANTTRKPTLKPINTADANIDQSTPTMSARKTPKYGPASAPITANTSALPSPQLVSSPASGEAIKRVDSKLMSRDPKKRNSQSSVHVSPALRPKISPSIKPLLPEGAMVSAETSALLLASKSNYQNILEGTHLPGVSYPENLSTNLTSKRTSHKIAEQGRRNRINTALQEIASLLPPSTPQVNGQSGGMGGTSPSLMMSGSLAQQSNSKASTVELAIDYIKSLQKELSETKEKLQAAERRENLTEKDKDQDKGTSDAKGDMETEAT</sequence>
<dbReference type="EMBL" id="CAJPDT010000010">
    <property type="protein sequence ID" value="CAF9912593.1"/>
    <property type="molecule type" value="Genomic_DNA"/>
</dbReference>
<evidence type="ECO:0000313" key="3">
    <source>
        <dbReference type="EMBL" id="CAF9912593.1"/>
    </source>
</evidence>
<dbReference type="SUPFAM" id="SSF47459">
    <property type="entry name" value="HLH, helix-loop-helix DNA-binding domain"/>
    <property type="match status" value="1"/>
</dbReference>
<evidence type="ECO:0000313" key="4">
    <source>
        <dbReference type="Proteomes" id="UP000664534"/>
    </source>
</evidence>
<feature type="compositionally biased region" description="Pro residues" evidence="1">
    <location>
        <begin position="328"/>
        <end position="340"/>
    </location>
</feature>
<feature type="compositionally biased region" description="Polar residues" evidence="1">
    <location>
        <begin position="436"/>
        <end position="449"/>
    </location>
</feature>
<evidence type="ECO:0000256" key="1">
    <source>
        <dbReference type="SAM" id="MobiDB-lite"/>
    </source>
</evidence>
<feature type="compositionally biased region" description="Polar residues" evidence="1">
    <location>
        <begin position="612"/>
        <end position="623"/>
    </location>
</feature>
<dbReference type="GO" id="GO:0046983">
    <property type="term" value="F:protein dimerization activity"/>
    <property type="evidence" value="ECO:0007669"/>
    <property type="project" value="InterPro"/>
</dbReference>
<feature type="region of interest" description="Disordered" evidence="1">
    <location>
        <begin position="312"/>
        <end position="355"/>
    </location>
</feature>
<dbReference type="InterPro" id="IPR036638">
    <property type="entry name" value="HLH_DNA-bd_sf"/>
</dbReference>
<organism evidence="3 4">
    <name type="scientific">Imshaugia aleurites</name>
    <dbReference type="NCBI Taxonomy" id="172621"/>
    <lineage>
        <taxon>Eukaryota</taxon>
        <taxon>Fungi</taxon>
        <taxon>Dikarya</taxon>
        <taxon>Ascomycota</taxon>
        <taxon>Pezizomycotina</taxon>
        <taxon>Lecanoromycetes</taxon>
        <taxon>OSLEUM clade</taxon>
        <taxon>Lecanoromycetidae</taxon>
        <taxon>Lecanorales</taxon>
        <taxon>Lecanorineae</taxon>
        <taxon>Parmeliaceae</taxon>
        <taxon>Imshaugia</taxon>
    </lineage>
</organism>
<dbReference type="CDD" id="cd11392">
    <property type="entry name" value="bHLH_ScPHO4_like"/>
    <property type="match status" value="1"/>
</dbReference>
<feature type="region of interest" description="Disordered" evidence="1">
    <location>
        <begin position="596"/>
        <end position="623"/>
    </location>
</feature>
<feature type="compositionally biased region" description="Polar residues" evidence="1">
    <location>
        <begin position="216"/>
        <end position="225"/>
    </location>
</feature>
<dbReference type="PROSITE" id="PS50888">
    <property type="entry name" value="BHLH"/>
    <property type="match status" value="1"/>
</dbReference>
<dbReference type="Pfam" id="PF00010">
    <property type="entry name" value="HLH"/>
    <property type="match status" value="1"/>
</dbReference>
<feature type="compositionally biased region" description="Basic and acidic residues" evidence="1">
    <location>
        <begin position="483"/>
        <end position="495"/>
    </location>
</feature>
<reference evidence="3" key="1">
    <citation type="submission" date="2021-03" db="EMBL/GenBank/DDBJ databases">
        <authorList>
            <person name="Tagirdzhanova G."/>
        </authorList>
    </citation>
    <scope>NUCLEOTIDE SEQUENCE</scope>
</reference>